<keyword evidence="3" id="KW-1185">Reference proteome</keyword>
<dbReference type="PROSITE" id="PS51257">
    <property type="entry name" value="PROKAR_LIPOPROTEIN"/>
    <property type="match status" value="1"/>
</dbReference>
<evidence type="ECO:0000313" key="2">
    <source>
        <dbReference type="EMBL" id="MEA5123708.1"/>
    </source>
</evidence>
<dbReference type="EMBL" id="JAYFSO010000007">
    <property type="protein sequence ID" value="MEA5123708.1"/>
    <property type="molecule type" value="Genomic_DNA"/>
</dbReference>
<comment type="caution">
    <text evidence="2">The sequence shown here is derived from an EMBL/GenBank/DDBJ whole genome shotgun (WGS) entry which is preliminary data.</text>
</comment>
<evidence type="ECO:0000313" key="3">
    <source>
        <dbReference type="Proteomes" id="UP001303614"/>
    </source>
</evidence>
<feature type="signal peptide" evidence="1">
    <location>
        <begin position="1"/>
        <end position="29"/>
    </location>
</feature>
<evidence type="ECO:0000256" key="1">
    <source>
        <dbReference type="SAM" id="SignalP"/>
    </source>
</evidence>
<proteinExistence type="predicted"/>
<dbReference type="Proteomes" id="UP001303614">
    <property type="component" value="Unassembled WGS sequence"/>
</dbReference>
<organism evidence="2 3">
    <name type="scientific">Xanthomonas floridensis</name>
    <dbReference type="NCBI Taxonomy" id="1843580"/>
    <lineage>
        <taxon>Bacteria</taxon>
        <taxon>Pseudomonadati</taxon>
        <taxon>Pseudomonadota</taxon>
        <taxon>Gammaproteobacteria</taxon>
        <taxon>Lysobacterales</taxon>
        <taxon>Lysobacteraceae</taxon>
        <taxon>Xanthomonas</taxon>
    </lineage>
</organism>
<name>A0ABU5PVS3_9XANT</name>
<dbReference type="RefSeq" id="WP_082861656.1">
    <property type="nucleotide sequence ID" value="NZ_JAYFSN010000006.1"/>
</dbReference>
<accession>A0ABU5PVS3</accession>
<gene>
    <name evidence="2" type="ORF">VB146_07505</name>
</gene>
<reference evidence="2 3" key="1">
    <citation type="submission" date="2023-12" db="EMBL/GenBank/DDBJ databases">
        <title>Genome sequencing of Xanthomonas floridensis.</title>
        <authorList>
            <person name="Greer S."/>
            <person name="Harrison J."/>
            <person name="Grant M."/>
            <person name="Vicente J."/>
            <person name="Studholme D."/>
        </authorList>
    </citation>
    <scope>NUCLEOTIDE SEQUENCE [LARGE SCALE GENOMIC DNA]</scope>
    <source>
        <strain evidence="2 3">WHRI 8848</strain>
    </source>
</reference>
<sequence length="220" mass="22311">MPRPSHNRLMPLPSAMLPVLLFTATACSAGEPMARAATQAAARALSAAPAPVTAAGQPFAAVIQASGVTCTNPLSGTGCTAGNIDAGDFYDVELLPECGDTGFFAGVARATGADIRDAVPATGSTATATARLAQGQLVCVQGIARTGQHPRYYYVVAIPASSVASCKNAALCETYGDRPIHRLKPTGSAACRPAAQGRYVGDCAQGWVDAAVLDVFSNGI</sequence>
<feature type="chain" id="PRO_5046747471" evidence="1">
    <location>
        <begin position="30"/>
        <end position="220"/>
    </location>
</feature>
<protein>
    <submittedName>
        <fullName evidence="2">Uncharacterized protein</fullName>
    </submittedName>
</protein>
<keyword evidence="1" id="KW-0732">Signal</keyword>